<evidence type="ECO:0000313" key="1">
    <source>
        <dbReference type="EMBL" id="VUX11300.1"/>
    </source>
</evidence>
<gene>
    <name evidence="1" type="ORF">DFSSTS7063_01872</name>
</gene>
<accession>A0A564TVP7</accession>
<sequence>MKLKKAESEMLPVWVLSGVYTKPFFAWLNEAGESNTWEHQNNTVVKMRQGNFIYLYLQKGAGKNLVPGHDLKFAGLFVRKNYNLYDVDMELAVLLGLPEEIGFPCRIDIRREAEERASQKADEILEMHWQEFLFQSGLDTKSLIPLVVRSEIRERAENYYLQGRNLADIKFVPKISLEASFSDTTYLLFLEYGEQVAEKIAKRWIKRNIAYISQQRILFGCVRDEFREILNTPNDRIHKIKRLIQALEGNNNRTVKIVLCRNGKVIHTNMRAADICNPKGCYAVKSLVPKGRGALYRVFGKAAEFRIEDIQSVSCGRELLYEETKKKTA</sequence>
<proteinExistence type="predicted"/>
<reference evidence="1 2" key="1">
    <citation type="submission" date="2019-07" db="EMBL/GenBank/DDBJ databases">
        <authorList>
            <person name="Hibberd C M."/>
            <person name="Gehrig L. J."/>
            <person name="Chang H.-W."/>
            <person name="Venkatesh S."/>
        </authorList>
    </citation>
    <scope>NUCLEOTIDE SEQUENCE [LARGE SCALE GENOMIC DNA]</scope>
    <source>
        <strain evidence="1">Dorea_formicigenerans_SSTS_Bg7063</strain>
    </source>
</reference>
<dbReference type="RefSeq" id="WP_144124701.1">
    <property type="nucleotide sequence ID" value="NZ_CABHNI010000032.1"/>
</dbReference>
<dbReference type="Proteomes" id="UP000358366">
    <property type="component" value="Unassembled WGS sequence"/>
</dbReference>
<name>A0A564TVP7_9FIRM</name>
<organism evidence="1 2">
    <name type="scientific">Dorea formicigenerans</name>
    <dbReference type="NCBI Taxonomy" id="39486"/>
    <lineage>
        <taxon>Bacteria</taxon>
        <taxon>Bacillati</taxon>
        <taxon>Bacillota</taxon>
        <taxon>Clostridia</taxon>
        <taxon>Lachnospirales</taxon>
        <taxon>Lachnospiraceae</taxon>
        <taxon>Dorea</taxon>
    </lineage>
</organism>
<dbReference type="AlphaFoldDB" id="A0A564TVP7"/>
<protein>
    <submittedName>
        <fullName evidence="1">Uncharacterized protein</fullName>
    </submittedName>
</protein>
<dbReference type="EMBL" id="CABHNI010000032">
    <property type="protein sequence ID" value="VUX11300.1"/>
    <property type="molecule type" value="Genomic_DNA"/>
</dbReference>
<evidence type="ECO:0000313" key="2">
    <source>
        <dbReference type="Proteomes" id="UP000358366"/>
    </source>
</evidence>